<sequence>MLRIAMAVLTNTRDRKVAWFSPGGCSWPSPTASTPSAKPPPPWTSSTPSNAKDALCTISEDTFLLREHSNF</sequence>
<dbReference type="AlphaFoldDB" id="A0A0C2GLY7"/>
<organism evidence="2 3">
    <name type="scientific">Ancylostoma duodenale</name>
    <dbReference type="NCBI Taxonomy" id="51022"/>
    <lineage>
        <taxon>Eukaryota</taxon>
        <taxon>Metazoa</taxon>
        <taxon>Ecdysozoa</taxon>
        <taxon>Nematoda</taxon>
        <taxon>Chromadorea</taxon>
        <taxon>Rhabditida</taxon>
        <taxon>Rhabditina</taxon>
        <taxon>Rhabditomorpha</taxon>
        <taxon>Strongyloidea</taxon>
        <taxon>Ancylostomatidae</taxon>
        <taxon>Ancylostomatinae</taxon>
        <taxon>Ancylostoma</taxon>
    </lineage>
</organism>
<gene>
    <name evidence="2" type="ORF">ANCDUO_07468</name>
</gene>
<feature type="compositionally biased region" description="Low complexity" evidence="1">
    <location>
        <begin position="26"/>
        <end position="36"/>
    </location>
</feature>
<proteinExistence type="predicted"/>
<dbReference type="EMBL" id="KN729468">
    <property type="protein sequence ID" value="KIH62245.1"/>
    <property type="molecule type" value="Genomic_DNA"/>
</dbReference>
<feature type="region of interest" description="Disordered" evidence="1">
    <location>
        <begin position="25"/>
        <end position="51"/>
    </location>
</feature>
<evidence type="ECO:0000313" key="2">
    <source>
        <dbReference type="EMBL" id="KIH62245.1"/>
    </source>
</evidence>
<dbReference type="Proteomes" id="UP000054047">
    <property type="component" value="Unassembled WGS sequence"/>
</dbReference>
<evidence type="ECO:0000256" key="1">
    <source>
        <dbReference type="SAM" id="MobiDB-lite"/>
    </source>
</evidence>
<keyword evidence="3" id="KW-1185">Reference proteome</keyword>
<reference evidence="2 3" key="1">
    <citation type="submission" date="2013-12" db="EMBL/GenBank/DDBJ databases">
        <title>Draft genome of the parsitic nematode Ancylostoma duodenale.</title>
        <authorList>
            <person name="Mitreva M."/>
        </authorList>
    </citation>
    <scope>NUCLEOTIDE SEQUENCE [LARGE SCALE GENOMIC DNA]</scope>
    <source>
        <strain evidence="2 3">Zhejiang</strain>
    </source>
</reference>
<evidence type="ECO:0000313" key="3">
    <source>
        <dbReference type="Proteomes" id="UP000054047"/>
    </source>
</evidence>
<accession>A0A0C2GLY7</accession>
<protein>
    <submittedName>
        <fullName evidence="2">Uncharacterized protein</fullName>
    </submittedName>
</protein>
<name>A0A0C2GLY7_9BILA</name>